<comment type="subcellular location">
    <subcellularLocation>
        <location evidence="1">Cell envelope</location>
    </subcellularLocation>
</comment>
<reference evidence="4" key="1">
    <citation type="journal article" date="2021" name="Genome Biol. Evol.">
        <title>A High-Quality Reference Genome for a Parasitic Bivalve with Doubly Uniparental Inheritance (Bivalvia: Unionida).</title>
        <authorList>
            <person name="Smith C.H."/>
        </authorList>
    </citation>
    <scope>NUCLEOTIDE SEQUENCE</scope>
    <source>
        <strain evidence="4">CHS0354</strain>
    </source>
</reference>
<proteinExistence type="predicted"/>
<sequence length="1353" mass="149635">MKLLSIGIQDFETLRKSNRVYVDKTDLIFKLMLNEGVYFLSRPRRFGKSLLLSTMEMLALGRKDLFKDLWIEDKWDWTRKYPVIRISFTQVAYQTNGLEFGIKETLLDLFSLNNLHPKRTDDIKILFNQLLKEVHAKHGKIVLLIDEYDNPIIDFLEEKHIETATENQAIMKNFYSCLKDNGHFIHTLLITGISKFPRVSIFSELNHLTDLTLHPNYVNLLGYTQEELEKYFDEHLDFYLTKHNNQTNQGQLDNIRLWYNGFSWDGENRVYNPFSILNFFDTNQFANYWFVSGTPTFLLRLMFEKKNYEFENVSFNVNSNNIYDIHKLELIPILFQTGYLTIVEAKDNPFSEMKDYVLNYPNKEVRDSFYDFIINSICFTDGADKKFIERISHGFIENNLDEVEEVIDEMLKDVPSDFYVKQEVVLHCLLHIVFTYVGLQIQSEVHTQKGRLDAIVETKSHVYIFEFKINKTVNEAIKQIRQKEYGLKYAKTKKQLIGIGANYSTKKRCFDKWKRIRLVLVPLLLALTFFAGECPSPNPTYTVTLNANTGIDGTTKTIPVESGKTVPITTTGLPTKENYGLGGWNTEANGSGTKFVFGETPVIADITIYAQWTQNKPDTPKNLTAKVVNATEIDISWTATANTLKYNLFDGTTQIGGDITGTSFSHKGLGIATTHTYTIKACNGVGCSELSAAVSATTQDLSITVNEIKNTGDIRPYYAVFNIKANGIFNDYTLALKEGATPTTPTAAEMTTGLVYKRNLSETAINIYAWGAIGSTFPTTAITNAQVKDIILKPNTTYSLYGMPKGSTIVSKLKTFTTDAVPKSRSDVDIVYDASIYSNAVKTVKNFTFRKGEAVCWVLSANISVALFFANNSNNAILNDVLPDGSLTATSSGTYFYGTEQIMFGWINIFYVNSKLNSQSVDYFVREIQYNSQIKYFGWIIENDDKTTIPVITKQPSPPSLTVKENASATFNFEATVNDGPIEFQWQKAESDNPTVFKNLFRATYEAGVLGPYTFDATAADNGDLYRVVLSNTAGSVTSDVAILKVIWPPTITSQPVNKSIGINTTATFTVAATANNGTLSYQWQKAESTAPTTFTDIAGATGVSYTTPNATASEDLDVFRVKVTNESGSTTSNSAFLLVASNAPTITTHPADVTLLSRPDNVTFSVSASGGGLTYQWQQALASSSSVFVNIGGATATSYTKFAGDVDRGTKYRVIITNALGSVTSNAATLSIPPSKRVWSFFCAIPSGIGAITGGIGAITSDIGVMSIDNGAMGSPNVVMGSPNEVMGSPNEVMGSPNEVMGSPNGAMGSPNVVMGSPNEVMGSPNVVMGSPNEVMGSPNEVMGSPNEVMRH</sequence>
<feature type="region of interest" description="Disordered" evidence="2">
    <location>
        <begin position="1331"/>
        <end position="1353"/>
    </location>
</feature>
<protein>
    <recommendedName>
        <fullName evidence="3">Fibronectin type-III domain-containing protein</fullName>
    </recommendedName>
</protein>
<dbReference type="Gene3D" id="2.150.10.10">
    <property type="entry name" value="Serralysin-like metalloprotease, C-terminal"/>
    <property type="match status" value="1"/>
</dbReference>
<dbReference type="Pfam" id="PF21300">
    <property type="entry name" value="LbR_Ice_bind"/>
    <property type="match status" value="1"/>
</dbReference>
<accession>A0AAE0VMP3</accession>
<evidence type="ECO:0000313" key="5">
    <source>
        <dbReference type="Proteomes" id="UP001195483"/>
    </source>
</evidence>
<dbReference type="Gene3D" id="2.60.40.10">
    <property type="entry name" value="Immunoglobulins"/>
    <property type="match status" value="4"/>
</dbReference>
<dbReference type="InterPro" id="IPR036116">
    <property type="entry name" value="FN3_sf"/>
</dbReference>
<dbReference type="SMART" id="SM00060">
    <property type="entry name" value="FN3"/>
    <property type="match status" value="1"/>
</dbReference>
<dbReference type="PROSITE" id="PS50853">
    <property type="entry name" value="FN3"/>
    <property type="match status" value="1"/>
</dbReference>
<organism evidence="4 5">
    <name type="scientific">Potamilus streckersoni</name>
    <dbReference type="NCBI Taxonomy" id="2493646"/>
    <lineage>
        <taxon>Eukaryota</taxon>
        <taxon>Metazoa</taxon>
        <taxon>Spiralia</taxon>
        <taxon>Lophotrochozoa</taxon>
        <taxon>Mollusca</taxon>
        <taxon>Bivalvia</taxon>
        <taxon>Autobranchia</taxon>
        <taxon>Heteroconchia</taxon>
        <taxon>Palaeoheterodonta</taxon>
        <taxon>Unionida</taxon>
        <taxon>Unionoidea</taxon>
        <taxon>Unionidae</taxon>
        <taxon>Ambleminae</taxon>
        <taxon>Lampsilini</taxon>
        <taxon>Potamilus</taxon>
    </lineage>
</organism>
<dbReference type="Pfam" id="PF08011">
    <property type="entry name" value="PDDEXK_9"/>
    <property type="match status" value="1"/>
</dbReference>
<dbReference type="Proteomes" id="UP001195483">
    <property type="component" value="Unassembled WGS sequence"/>
</dbReference>
<dbReference type="InterPro" id="IPR042229">
    <property type="entry name" value="Listeria/Bacterioides_rpt_sf"/>
</dbReference>
<dbReference type="SUPFAM" id="SSF48726">
    <property type="entry name" value="Immunoglobulin"/>
    <property type="match status" value="2"/>
</dbReference>
<dbReference type="InterPro" id="IPR013378">
    <property type="entry name" value="InlB-like_B-rpt"/>
</dbReference>
<dbReference type="SUPFAM" id="SSF52540">
    <property type="entry name" value="P-loop containing nucleoside triphosphate hydrolases"/>
    <property type="match status" value="1"/>
</dbReference>
<dbReference type="InterPro" id="IPR027417">
    <property type="entry name" value="P-loop_NTPase"/>
</dbReference>
<dbReference type="Pfam" id="PF09820">
    <property type="entry name" value="AAA-ATPase_like"/>
    <property type="match status" value="1"/>
</dbReference>
<dbReference type="InterPro" id="IPR012547">
    <property type="entry name" value="PDDEXK_9"/>
</dbReference>
<name>A0AAE0VMP3_9BIVA</name>
<dbReference type="SUPFAM" id="SSF101967">
    <property type="entry name" value="Adhesin YadA, collagen-binding domain"/>
    <property type="match status" value="1"/>
</dbReference>
<evidence type="ECO:0000313" key="4">
    <source>
        <dbReference type="EMBL" id="KAK3582345.1"/>
    </source>
</evidence>
<comment type="caution">
    <text evidence="4">The sequence shown here is derived from an EMBL/GenBank/DDBJ whole genome shotgun (WGS) entry which is preliminary data.</text>
</comment>
<dbReference type="InterPro" id="IPR036179">
    <property type="entry name" value="Ig-like_dom_sf"/>
</dbReference>
<dbReference type="EMBL" id="JAEAOA010001427">
    <property type="protein sequence ID" value="KAK3582345.1"/>
    <property type="molecule type" value="Genomic_DNA"/>
</dbReference>
<dbReference type="PANTHER" id="PTHR34825:SF1">
    <property type="entry name" value="AAA-ATPASE-LIKE DOMAIN-CONTAINING PROTEIN"/>
    <property type="match status" value="1"/>
</dbReference>
<evidence type="ECO:0000259" key="3">
    <source>
        <dbReference type="PROSITE" id="PS50853"/>
    </source>
</evidence>
<dbReference type="InterPro" id="IPR003961">
    <property type="entry name" value="FN3_dom"/>
</dbReference>
<dbReference type="SUPFAM" id="SSF49265">
    <property type="entry name" value="Fibronectin type III"/>
    <property type="match status" value="1"/>
</dbReference>
<feature type="domain" description="Fibronectin type-III" evidence="3">
    <location>
        <begin position="619"/>
        <end position="701"/>
    </location>
</feature>
<dbReference type="Pfam" id="PF09479">
    <property type="entry name" value="Flg_new"/>
    <property type="match status" value="1"/>
</dbReference>
<dbReference type="InterPro" id="IPR011049">
    <property type="entry name" value="Serralysin-like_metalloprot_C"/>
</dbReference>
<reference evidence="4" key="3">
    <citation type="submission" date="2023-05" db="EMBL/GenBank/DDBJ databases">
        <authorList>
            <person name="Smith C.H."/>
        </authorList>
    </citation>
    <scope>NUCLEOTIDE SEQUENCE</scope>
    <source>
        <strain evidence="4">CHS0354</strain>
        <tissue evidence="4">Mantle</tissue>
    </source>
</reference>
<dbReference type="InterPro" id="IPR048518">
    <property type="entry name" value="IBP_b_roll"/>
</dbReference>
<dbReference type="CDD" id="cd00063">
    <property type="entry name" value="FN3"/>
    <property type="match status" value="1"/>
</dbReference>
<reference evidence="4" key="2">
    <citation type="journal article" date="2021" name="Genome Biol. Evol.">
        <title>Developing a high-quality reference genome for a parasitic bivalve with doubly uniparental inheritance (Bivalvia: Unionida).</title>
        <authorList>
            <person name="Smith C.H."/>
        </authorList>
    </citation>
    <scope>NUCLEOTIDE SEQUENCE</scope>
    <source>
        <strain evidence="4">CHS0354</strain>
        <tissue evidence="4">Mantle</tissue>
    </source>
</reference>
<dbReference type="InterPro" id="IPR018631">
    <property type="entry name" value="AAA-ATPase-like_dom"/>
</dbReference>
<gene>
    <name evidence="4" type="ORF">CHS0354_023888</name>
</gene>
<dbReference type="Gene3D" id="2.60.40.4270">
    <property type="entry name" value="Listeria-Bacteroides repeat domain"/>
    <property type="match status" value="1"/>
</dbReference>
<dbReference type="InterPro" id="IPR013783">
    <property type="entry name" value="Ig-like_fold"/>
</dbReference>
<evidence type="ECO:0000256" key="1">
    <source>
        <dbReference type="ARBA" id="ARBA00004196"/>
    </source>
</evidence>
<evidence type="ECO:0000256" key="2">
    <source>
        <dbReference type="SAM" id="MobiDB-lite"/>
    </source>
</evidence>
<dbReference type="PANTHER" id="PTHR34825">
    <property type="entry name" value="CONSERVED PROTEIN, WITH A WEAK D-GALACTARATE DEHYDRATASE/ALTRONATE HYDROLASE DOMAIN"/>
    <property type="match status" value="1"/>
</dbReference>
<keyword evidence="5" id="KW-1185">Reference proteome</keyword>